<accession>A0A438MSP0</accession>
<gene>
    <name evidence="2" type="ORF">B0A52_09402</name>
</gene>
<reference evidence="2 3" key="1">
    <citation type="submission" date="2017-03" db="EMBL/GenBank/DDBJ databases">
        <title>Genomes of endolithic fungi from Antarctica.</title>
        <authorList>
            <person name="Coleine C."/>
            <person name="Masonjones S."/>
            <person name="Stajich J.E."/>
        </authorList>
    </citation>
    <scope>NUCLEOTIDE SEQUENCE [LARGE SCALE GENOMIC DNA]</scope>
    <source>
        <strain evidence="2 3">CCFEE 6314</strain>
    </source>
</reference>
<name>A0A438MSP0_EXOME</name>
<comment type="caution">
    <text evidence="2">The sequence shown here is derived from an EMBL/GenBank/DDBJ whole genome shotgun (WGS) entry which is preliminary data.</text>
</comment>
<dbReference type="Proteomes" id="UP000288859">
    <property type="component" value="Unassembled WGS sequence"/>
</dbReference>
<dbReference type="VEuPathDB" id="FungiDB:PV10_01150"/>
<dbReference type="AlphaFoldDB" id="A0A438MSP0"/>
<evidence type="ECO:0000313" key="3">
    <source>
        <dbReference type="Proteomes" id="UP000288859"/>
    </source>
</evidence>
<sequence>MGPIKDPYYGHLYKRYKNGTKVVVDWLSEAGHYKGNKLTEYAEVARRLARQGVVMPPHVLHALKESTEARETVNRWHQATDSDNGLHDHPVVVLKVILAVFTAPLGGPAPRRALSLPGCASEPTGSVAHQEDADNSSERGGRASQSDSELEWRRGVQQKPRQQQQHRYQYRQRQQPPRQELQQPWRRLS</sequence>
<organism evidence="2 3">
    <name type="scientific">Exophiala mesophila</name>
    <name type="common">Black yeast-like fungus</name>
    <dbReference type="NCBI Taxonomy" id="212818"/>
    <lineage>
        <taxon>Eukaryota</taxon>
        <taxon>Fungi</taxon>
        <taxon>Dikarya</taxon>
        <taxon>Ascomycota</taxon>
        <taxon>Pezizomycotina</taxon>
        <taxon>Eurotiomycetes</taxon>
        <taxon>Chaetothyriomycetidae</taxon>
        <taxon>Chaetothyriales</taxon>
        <taxon>Herpotrichiellaceae</taxon>
        <taxon>Exophiala</taxon>
    </lineage>
</organism>
<proteinExistence type="predicted"/>
<feature type="compositionally biased region" description="Basic and acidic residues" evidence="1">
    <location>
        <begin position="129"/>
        <end position="141"/>
    </location>
</feature>
<evidence type="ECO:0000256" key="1">
    <source>
        <dbReference type="SAM" id="MobiDB-lite"/>
    </source>
</evidence>
<dbReference type="OrthoDB" id="10307804at2759"/>
<feature type="compositionally biased region" description="Low complexity" evidence="1">
    <location>
        <begin position="155"/>
        <end position="189"/>
    </location>
</feature>
<feature type="region of interest" description="Disordered" evidence="1">
    <location>
        <begin position="116"/>
        <end position="189"/>
    </location>
</feature>
<dbReference type="EMBL" id="NAJM01000058">
    <property type="protein sequence ID" value="RVX66651.1"/>
    <property type="molecule type" value="Genomic_DNA"/>
</dbReference>
<evidence type="ECO:0000313" key="2">
    <source>
        <dbReference type="EMBL" id="RVX66651.1"/>
    </source>
</evidence>
<protein>
    <submittedName>
        <fullName evidence="2">Uncharacterized protein</fullName>
    </submittedName>
</protein>